<protein>
    <submittedName>
        <fullName evidence="3">Fatty acid desaturase</fullName>
    </submittedName>
</protein>
<keyword evidence="4" id="KW-1185">Reference proteome</keyword>
<dbReference type="AlphaFoldDB" id="A0A2S6FTJ9"/>
<accession>A0A2S6FTJ9</accession>
<keyword evidence="1" id="KW-1133">Transmembrane helix</keyword>
<evidence type="ECO:0000313" key="3">
    <source>
        <dbReference type="EMBL" id="PPK40705.1"/>
    </source>
</evidence>
<gene>
    <name evidence="3" type="ORF">CD175_04470</name>
</gene>
<feature type="transmembrane region" description="Helical" evidence="1">
    <location>
        <begin position="54"/>
        <end position="78"/>
    </location>
</feature>
<dbReference type="Proteomes" id="UP000238541">
    <property type="component" value="Unassembled WGS sequence"/>
</dbReference>
<evidence type="ECO:0000259" key="2">
    <source>
        <dbReference type="Pfam" id="PF00487"/>
    </source>
</evidence>
<sequence length="329" mass="37542">MHNKTKISDILSRDEIKSFSERSDLWGAWAVVSTWGVLALTFTSLAWARELLPWWGFSLALIVAVVIIAGRQLCFGILQHDAAHGTLFKSKWCNDVLVDWMCARPIWNELRKYRPYHLTHHAKTSCVDDPDLCLVAGLPTTRSSMMRKCLRDLSGITGLKFLAGRVLMDAGVLQWSLTSDIRRLPQAGRRWWDYPRTFFRNASGMLLTNGLLLAAFWISGQAWLYGVWVLAYITPFPLFIRIRSMAEHACLESGTDVLRNTRTTQAGLIARACVAPIRVNFHIEHHLMASVPYFRLPKLHALLRQRGIVPPPPTYWQVLKRVSQRIHTA</sequence>
<comment type="caution">
    <text evidence="3">The sequence shown here is derived from an EMBL/GenBank/DDBJ whole genome shotgun (WGS) entry which is preliminary data.</text>
</comment>
<dbReference type="GO" id="GO:0006629">
    <property type="term" value="P:lipid metabolic process"/>
    <property type="evidence" value="ECO:0007669"/>
    <property type="project" value="InterPro"/>
</dbReference>
<dbReference type="EMBL" id="NIRS01000001">
    <property type="protein sequence ID" value="PPK40705.1"/>
    <property type="molecule type" value="Genomic_DNA"/>
</dbReference>
<feature type="domain" description="Fatty acid desaturase" evidence="2">
    <location>
        <begin position="54"/>
        <end position="305"/>
    </location>
</feature>
<dbReference type="Pfam" id="PF00487">
    <property type="entry name" value="FA_desaturase"/>
    <property type="match status" value="1"/>
</dbReference>
<name>A0A2S6FTJ9_9PSED</name>
<feature type="transmembrane region" description="Helical" evidence="1">
    <location>
        <begin position="223"/>
        <end position="240"/>
    </location>
</feature>
<dbReference type="InterPro" id="IPR005804">
    <property type="entry name" value="FA_desaturase_dom"/>
</dbReference>
<feature type="transmembrane region" description="Helical" evidence="1">
    <location>
        <begin position="26"/>
        <end position="48"/>
    </location>
</feature>
<proteinExistence type="predicted"/>
<keyword evidence="1" id="KW-0812">Transmembrane</keyword>
<keyword evidence="1" id="KW-0472">Membrane</keyword>
<dbReference type="CDD" id="cd03510">
    <property type="entry name" value="Rhizobitoxine-FADS-like"/>
    <property type="match status" value="1"/>
</dbReference>
<organism evidence="3 4">
    <name type="scientific">Pseudomonas laurylsulfatiphila</name>
    <dbReference type="NCBI Taxonomy" id="2011015"/>
    <lineage>
        <taxon>Bacteria</taxon>
        <taxon>Pseudomonadati</taxon>
        <taxon>Pseudomonadota</taxon>
        <taxon>Gammaproteobacteria</taxon>
        <taxon>Pseudomonadales</taxon>
        <taxon>Pseudomonadaceae</taxon>
        <taxon>Pseudomonas</taxon>
    </lineage>
</organism>
<dbReference type="RefSeq" id="WP_104447844.1">
    <property type="nucleotide sequence ID" value="NZ_JBLZZR010000216.1"/>
</dbReference>
<evidence type="ECO:0000313" key="4">
    <source>
        <dbReference type="Proteomes" id="UP000238541"/>
    </source>
</evidence>
<feature type="transmembrane region" description="Helical" evidence="1">
    <location>
        <begin position="198"/>
        <end position="217"/>
    </location>
</feature>
<reference evidence="4" key="1">
    <citation type="submission" date="2017-06" db="EMBL/GenBank/DDBJ databases">
        <authorList>
            <person name="Furmanczyk E.M."/>
        </authorList>
    </citation>
    <scope>NUCLEOTIDE SEQUENCE [LARGE SCALE GENOMIC DNA]</scope>
    <source>
        <strain evidence="4">AP3_16</strain>
    </source>
</reference>
<evidence type="ECO:0000256" key="1">
    <source>
        <dbReference type="SAM" id="Phobius"/>
    </source>
</evidence>